<evidence type="ECO:0000313" key="2">
    <source>
        <dbReference type="Proteomes" id="UP001241377"/>
    </source>
</evidence>
<protein>
    <submittedName>
        <fullName evidence="1">Uncharacterized protein</fullName>
    </submittedName>
</protein>
<evidence type="ECO:0000313" key="1">
    <source>
        <dbReference type="EMBL" id="KAJ9096291.1"/>
    </source>
</evidence>
<proteinExistence type="predicted"/>
<gene>
    <name evidence="1" type="ORF">QFC19_007255</name>
</gene>
<reference evidence="1" key="1">
    <citation type="submission" date="2023-04" db="EMBL/GenBank/DDBJ databases">
        <title>Draft Genome sequencing of Naganishia species isolated from polar environments using Oxford Nanopore Technology.</title>
        <authorList>
            <person name="Leo P."/>
            <person name="Venkateswaran K."/>
        </authorList>
    </citation>
    <scope>NUCLEOTIDE SEQUENCE</scope>
    <source>
        <strain evidence="1">MNA-CCFEE 5261</strain>
    </source>
</reference>
<keyword evidence="2" id="KW-1185">Reference proteome</keyword>
<comment type="caution">
    <text evidence="1">The sequence shown here is derived from an EMBL/GenBank/DDBJ whole genome shotgun (WGS) entry which is preliminary data.</text>
</comment>
<dbReference type="Proteomes" id="UP001241377">
    <property type="component" value="Unassembled WGS sequence"/>
</dbReference>
<sequence length="521" mass="60618">MLAIRSIRQATNRPLIYRSIIRSYSKENKDIEPKKDESVSENKIKPSTSRAAPAPFDQSNSVSNLLSKNKKPYIPKIKHERLTYDYPGLPNQDDFTKYSGNSEHKPIKPVTRWSRYVPKILTAIVVIWGAYTVKVWVYLPEKGSDSKELLSPTDFHKFIVTHKEQIDNDHFLVELTPKYNHWQYNYHINYAEKSIWNGDRIWSVEIKQPEIMVVRSYTPLPLYFMKSEYTRSGEKKPLLKVIDNETEDYDKQGVMTLYVKRYKDGEVSRYITSRNIGDELELRGPHINYKFPYHPLKEHFQRPTFKDLPSKIEAESFREKIESVKNIPKFDNLVFYGAGTGIAPILQVLLSRNPYRGHTTIHYSAQAPGELEPFERFLYFLEQIDRILLKKHYDSEKKSILSSKDIEKPTELHYLSPLRLEQQSFSPEESLKMRMRILEGENEDEPNEDDGTDIIRYENAIEQARATKKMKKEDPALALVCGPEGYIGYVAGPKDLEARKQGPVDGLLGKRGWSSVNVYKL</sequence>
<organism evidence="1 2">
    <name type="scientific">Naganishia cerealis</name>
    <dbReference type="NCBI Taxonomy" id="610337"/>
    <lineage>
        <taxon>Eukaryota</taxon>
        <taxon>Fungi</taxon>
        <taxon>Dikarya</taxon>
        <taxon>Basidiomycota</taxon>
        <taxon>Agaricomycotina</taxon>
        <taxon>Tremellomycetes</taxon>
        <taxon>Filobasidiales</taxon>
        <taxon>Filobasidiaceae</taxon>
        <taxon>Naganishia</taxon>
    </lineage>
</organism>
<name>A0ACC2VB42_9TREE</name>
<accession>A0ACC2VB42</accession>
<dbReference type="EMBL" id="JASBWR010000094">
    <property type="protein sequence ID" value="KAJ9096291.1"/>
    <property type="molecule type" value="Genomic_DNA"/>
</dbReference>